<proteinExistence type="predicted"/>
<name>A0A0M3JHC6_ANISI</name>
<evidence type="ECO:0000313" key="1">
    <source>
        <dbReference type="EMBL" id="VDK27851.1"/>
    </source>
</evidence>
<gene>
    <name evidence="1" type="ORF">ASIM_LOCUS6806</name>
</gene>
<accession>A0A0M3JHC6</accession>
<dbReference type="EMBL" id="UYRR01015409">
    <property type="protein sequence ID" value="VDK27851.1"/>
    <property type="molecule type" value="Genomic_DNA"/>
</dbReference>
<reference evidence="3" key="1">
    <citation type="submission" date="2017-02" db="UniProtKB">
        <authorList>
            <consortium name="WormBaseParasite"/>
        </authorList>
    </citation>
    <scope>IDENTIFICATION</scope>
</reference>
<reference evidence="1 2" key="2">
    <citation type="submission" date="2018-11" db="EMBL/GenBank/DDBJ databases">
        <authorList>
            <consortium name="Pathogen Informatics"/>
        </authorList>
    </citation>
    <scope>NUCLEOTIDE SEQUENCE [LARGE SCALE GENOMIC DNA]</scope>
</reference>
<evidence type="ECO:0000313" key="2">
    <source>
        <dbReference type="Proteomes" id="UP000267096"/>
    </source>
</evidence>
<evidence type="ECO:0000313" key="3">
    <source>
        <dbReference type="WBParaSite" id="ASIM_0000703801-mRNA-1"/>
    </source>
</evidence>
<dbReference type="Proteomes" id="UP000267096">
    <property type="component" value="Unassembled WGS sequence"/>
</dbReference>
<protein>
    <submittedName>
        <fullName evidence="3">DH domain-containing protein</fullName>
    </submittedName>
</protein>
<sequence>MPLKRQRSISNPDVFTSSQARKRRTKLDVEIYRTILAVMRNELTYLSHKLAAYPMRDYAGVFNVIVSAIQEPFTYEMMDIEEKCREMLSSKGFSDEQLERLHQIITDPNDHFQ</sequence>
<dbReference type="AlphaFoldDB" id="A0A0M3JHC6"/>
<organism evidence="3">
    <name type="scientific">Anisakis simplex</name>
    <name type="common">Herring worm</name>
    <dbReference type="NCBI Taxonomy" id="6269"/>
    <lineage>
        <taxon>Eukaryota</taxon>
        <taxon>Metazoa</taxon>
        <taxon>Ecdysozoa</taxon>
        <taxon>Nematoda</taxon>
        <taxon>Chromadorea</taxon>
        <taxon>Rhabditida</taxon>
        <taxon>Spirurina</taxon>
        <taxon>Ascaridomorpha</taxon>
        <taxon>Ascaridoidea</taxon>
        <taxon>Anisakidae</taxon>
        <taxon>Anisakis</taxon>
        <taxon>Anisakis simplex complex</taxon>
    </lineage>
</organism>
<dbReference type="WBParaSite" id="ASIM_0000703801-mRNA-1">
    <property type="protein sequence ID" value="ASIM_0000703801-mRNA-1"/>
    <property type="gene ID" value="ASIM_0000703801"/>
</dbReference>
<keyword evidence="2" id="KW-1185">Reference proteome</keyword>
<dbReference type="OrthoDB" id="5877708at2759"/>